<evidence type="ECO:0000313" key="4">
    <source>
        <dbReference type="Proteomes" id="UP001151699"/>
    </source>
</evidence>
<dbReference type="Pfam" id="PF15018">
    <property type="entry name" value="InaF-motif"/>
    <property type="match status" value="1"/>
</dbReference>
<dbReference type="EMBL" id="WJQU01000003">
    <property type="protein sequence ID" value="KAJ6639238.1"/>
    <property type="molecule type" value="Genomic_DNA"/>
</dbReference>
<dbReference type="OrthoDB" id="8113027at2759"/>
<proteinExistence type="predicted"/>
<comment type="caution">
    <text evidence="3">The sequence shown here is derived from an EMBL/GenBank/DDBJ whole genome shotgun (WGS) entry which is preliminary data.</text>
</comment>
<gene>
    <name evidence="3" type="ORF">Bhyg_11980</name>
</gene>
<name>A0A9Q0S0R8_9DIPT</name>
<keyword evidence="2" id="KW-1133">Transmembrane helix</keyword>
<sequence>MSDSSNNDVSNEEALKAVQAVEESQTPKIIRVLTSTRMEKIELKIHKPKPTRMASIEEAIQLARIQQVASTSALYERNHNQKALKVVTVAAYILFVSMAAITLSFYYVFIWDPTTKTVPQRSSNNCDNKIVIPESIAIRLANSSEVTAENFFKHFLKLYQTQKNDDPLTESREVKTVPLSAKQVLVDMLNPRLAKVYQTPSTKTTIGESIGESYETSTQATSTIIDISQNHNDDDTETDSETDYESSGQKNWNDTTILLDEDRNNV</sequence>
<evidence type="ECO:0008006" key="5">
    <source>
        <dbReference type="Google" id="ProtNLM"/>
    </source>
</evidence>
<accession>A0A9Q0S0R8</accession>
<protein>
    <recommendedName>
        <fullName evidence="5">Transmembrane protein</fullName>
    </recommendedName>
</protein>
<keyword evidence="4" id="KW-1185">Reference proteome</keyword>
<dbReference type="PANTHER" id="PTHR34929">
    <property type="entry name" value="ZGC:153157"/>
    <property type="match status" value="1"/>
</dbReference>
<dbReference type="InterPro" id="IPR029162">
    <property type="entry name" value="InaF-motif"/>
</dbReference>
<keyword evidence="2" id="KW-0472">Membrane</keyword>
<feature type="compositionally biased region" description="Acidic residues" evidence="1">
    <location>
        <begin position="234"/>
        <end position="244"/>
    </location>
</feature>
<dbReference type="PANTHER" id="PTHR34929:SF1">
    <property type="entry name" value="INAF MOTIF CONTAINING 2"/>
    <property type="match status" value="1"/>
</dbReference>
<dbReference type="Proteomes" id="UP001151699">
    <property type="component" value="Chromosome X"/>
</dbReference>
<evidence type="ECO:0000256" key="1">
    <source>
        <dbReference type="SAM" id="MobiDB-lite"/>
    </source>
</evidence>
<dbReference type="AlphaFoldDB" id="A0A9Q0S0R8"/>
<reference evidence="3" key="1">
    <citation type="submission" date="2022-07" db="EMBL/GenBank/DDBJ databases">
        <authorList>
            <person name="Trinca V."/>
            <person name="Uliana J.V.C."/>
            <person name="Torres T.T."/>
            <person name="Ward R.J."/>
            <person name="Monesi N."/>
        </authorList>
    </citation>
    <scope>NUCLEOTIDE SEQUENCE</scope>
    <source>
        <strain evidence="3">HSMRA1968</strain>
        <tissue evidence="3">Whole embryos</tissue>
    </source>
</reference>
<keyword evidence="2" id="KW-0812">Transmembrane</keyword>
<evidence type="ECO:0000256" key="2">
    <source>
        <dbReference type="SAM" id="Phobius"/>
    </source>
</evidence>
<feature type="transmembrane region" description="Helical" evidence="2">
    <location>
        <begin position="86"/>
        <end position="109"/>
    </location>
</feature>
<feature type="region of interest" description="Disordered" evidence="1">
    <location>
        <begin position="225"/>
        <end position="266"/>
    </location>
</feature>
<evidence type="ECO:0000313" key="3">
    <source>
        <dbReference type="EMBL" id="KAJ6639238.1"/>
    </source>
</evidence>
<organism evidence="3 4">
    <name type="scientific">Pseudolycoriella hygida</name>
    <dbReference type="NCBI Taxonomy" id="35572"/>
    <lineage>
        <taxon>Eukaryota</taxon>
        <taxon>Metazoa</taxon>
        <taxon>Ecdysozoa</taxon>
        <taxon>Arthropoda</taxon>
        <taxon>Hexapoda</taxon>
        <taxon>Insecta</taxon>
        <taxon>Pterygota</taxon>
        <taxon>Neoptera</taxon>
        <taxon>Endopterygota</taxon>
        <taxon>Diptera</taxon>
        <taxon>Nematocera</taxon>
        <taxon>Sciaroidea</taxon>
        <taxon>Sciaridae</taxon>
        <taxon>Pseudolycoriella</taxon>
    </lineage>
</organism>
<feature type="non-terminal residue" evidence="3">
    <location>
        <position position="1"/>
    </location>
</feature>